<keyword evidence="2" id="KW-1185">Reference proteome</keyword>
<dbReference type="EMBL" id="ADBJ01000051">
    <property type="protein sequence ID" value="EFA75806.1"/>
    <property type="molecule type" value="Genomic_DNA"/>
</dbReference>
<gene>
    <name evidence="1" type="ORF">PPL_10861</name>
</gene>
<evidence type="ECO:0008006" key="3">
    <source>
        <dbReference type="Google" id="ProtNLM"/>
    </source>
</evidence>
<dbReference type="InParanoid" id="D3BS69"/>
<accession>D3BS69</accession>
<dbReference type="GeneID" id="31366330"/>
<evidence type="ECO:0000313" key="1">
    <source>
        <dbReference type="EMBL" id="EFA75806.1"/>
    </source>
</evidence>
<dbReference type="Proteomes" id="UP000001396">
    <property type="component" value="Unassembled WGS sequence"/>
</dbReference>
<proteinExistence type="predicted"/>
<protein>
    <recommendedName>
        <fullName evidence="3">F-box domain-containing protein</fullName>
    </recommendedName>
</protein>
<reference evidence="1 2" key="1">
    <citation type="journal article" date="2011" name="Genome Res.">
        <title>Phylogeny-wide analysis of social amoeba genomes highlights ancient origins for complex intercellular communication.</title>
        <authorList>
            <person name="Heidel A.J."/>
            <person name="Lawal H.M."/>
            <person name="Felder M."/>
            <person name="Schilde C."/>
            <person name="Helps N.R."/>
            <person name="Tunggal B."/>
            <person name="Rivero F."/>
            <person name="John U."/>
            <person name="Schleicher M."/>
            <person name="Eichinger L."/>
            <person name="Platzer M."/>
            <person name="Noegel A.A."/>
            <person name="Schaap P."/>
            <person name="Gloeckner G."/>
        </authorList>
    </citation>
    <scope>NUCLEOTIDE SEQUENCE [LARGE SCALE GENOMIC DNA]</scope>
    <source>
        <strain evidence="2">ATCC 26659 / Pp 5 / PN500</strain>
    </source>
</reference>
<dbReference type="AlphaFoldDB" id="D3BS69"/>
<organism evidence="1 2">
    <name type="scientific">Heterostelium pallidum (strain ATCC 26659 / Pp 5 / PN500)</name>
    <name type="common">Cellular slime mold</name>
    <name type="synonym">Polysphondylium pallidum</name>
    <dbReference type="NCBI Taxonomy" id="670386"/>
    <lineage>
        <taxon>Eukaryota</taxon>
        <taxon>Amoebozoa</taxon>
        <taxon>Evosea</taxon>
        <taxon>Eumycetozoa</taxon>
        <taxon>Dictyostelia</taxon>
        <taxon>Acytosteliales</taxon>
        <taxon>Acytosteliaceae</taxon>
        <taxon>Heterostelium</taxon>
    </lineage>
</organism>
<comment type="caution">
    <text evidence="1">The sequence shown here is derived from an EMBL/GenBank/DDBJ whole genome shotgun (WGS) entry which is preliminary data.</text>
</comment>
<sequence>MSTNNNTCRFVNLPHIILFRIIKEIENDIDRVCFSLVCKRWFDQRHSYLSFNCQDLMIYQSHMIKNVQSNQFFTLKSYINLFQSGLDQIPDHAFIIPESRLKHPMPVIYSHFSIVIDLVINYYQILFRLCKQLESVSTYQLPLNLDILPLNIKEIISYYPMKECVLPLALERLEFNLKYGGAVDIDFSLLPDHSVLYI</sequence>
<dbReference type="RefSeq" id="XP_020427940.1">
    <property type="nucleotide sequence ID" value="XM_020581624.1"/>
</dbReference>
<name>D3BS69_HETP5</name>
<dbReference type="Gene3D" id="1.20.1280.50">
    <property type="match status" value="1"/>
</dbReference>
<evidence type="ECO:0000313" key="2">
    <source>
        <dbReference type="Proteomes" id="UP000001396"/>
    </source>
</evidence>